<evidence type="ECO:0000256" key="8">
    <source>
        <dbReference type="ARBA" id="ARBA00051231"/>
    </source>
</evidence>
<evidence type="ECO:0000259" key="12">
    <source>
        <dbReference type="Pfam" id="PF22613"/>
    </source>
</evidence>
<keyword evidence="14" id="KW-1185">Reference proteome</keyword>
<evidence type="ECO:0000256" key="4">
    <source>
        <dbReference type="ARBA" id="ARBA00017172"/>
    </source>
</evidence>
<dbReference type="Pfam" id="PF00456">
    <property type="entry name" value="Transketolase_N"/>
    <property type="match status" value="1"/>
</dbReference>
<dbReference type="InterPro" id="IPR009014">
    <property type="entry name" value="Transketo_C/PFOR_II"/>
</dbReference>
<dbReference type="SUPFAM" id="SSF52922">
    <property type="entry name" value="TK C-terminal domain-like"/>
    <property type="match status" value="1"/>
</dbReference>
<keyword evidence="5 9" id="KW-0560">Oxidoreductase</keyword>
<evidence type="ECO:0000313" key="14">
    <source>
        <dbReference type="Proteomes" id="UP001472978"/>
    </source>
</evidence>
<dbReference type="SUPFAM" id="SSF52518">
    <property type="entry name" value="Thiamin diphosphate-binding fold (THDP-binding)"/>
    <property type="match status" value="2"/>
</dbReference>
<dbReference type="RefSeq" id="WP_349758156.1">
    <property type="nucleotide sequence ID" value="NZ_JBEGCI010000006.1"/>
</dbReference>
<evidence type="ECO:0000256" key="3">
    <source>
        <dbReference type="ARBA" id="ARBA00012281"/>
    </source>
</evidence>
<reference evidence="13 14" key="1">
    <citation type="submission" date="2024-05" db="EMBL/GenBank/DDBJ databases">
        <title>Halomonas sp. CS7 16S ribosomal RNA gene Genome sequencing and assembly.</title>
        <authorList>
            <person name="Yook S."/>
        </authorList>
    </citation>
    <scope>NUCLEOTIDE SEQUENCE [LARGE SCALE GENOMIC DNA]</scope>
    <source>
        <strain evidence="13 14">CS7</strain>
    </source>
</reference>
<dbReference type="InterPro" id="IPR041621">
    <property type="entry name" value="PDH_E1_M"/>
</dbReference>
<dbReference type="InterPro" id="IPR005474">
    <property type="entry name" value="Transketolase_N"/>
</dbReference>
<feature type="domain" description="Pyruvate dehydrogenase E1 component middle" evidence="11">
    <location>
        <begin position="475"/>
        <end position="702"/>
    </location>
</feature>
<dbReference type="PIRSF" id="PIRSF000156">
    <property type="entry name" value="Pyruvate_dh_E1"/>
    <property type="match status" value="1"/>
</dbReference>
<keyword evidence="6 9" id="KW-0786">Thiamine pyrophosphate</keyword>
<dbReference type="PANTHER" id="PTHR43825:SF3">
    <property type="entry name" value="PYRUVATE DEHYDROGENASE E1 COMPONENT"/>
    <property type="match status" value="1"/>
</dbReference>
<feature type="domain" description="Transketolase N-terminal" evidence="10">
    <location>
        <begin position="85"/>
        <end position="293"/>
    </location>
</feature>
<dbReference type="Proteomes" id="UP001472978">
    <property type="component" value="Unassembled WGS sequence"/>
</dbReference>
<proteinExistence type="predicted"/>
<dbReference type="InterPro" id="IPR035807">
    <property type="entry name" value="PDC_E1_N"/>
</dbReference>
<dbReference type="InterPro" id="IPR055152">
    <property type="entry name" value="Transketolase-like_C_2"/>
</dbReference>
<evidence type="ECO:0000259" key="10">
    <source>
        <dbReference type="Pfam" id="PF00456"/>
    </source>
</evidence>
<dbReference type="InterPro" id="IPR004660">
    <property type="entry name" value="PDH_E1"/>
</dbReference>
<accession>A0ABV1N4F7</accession>
<evidence type="ECO:0000259" key="11">
    <source>
        <dbReference type="Pfam" id="PF17831"/>
    </source>
</evidence>
<name>A0ABV1N4F7_9GAMM</name>
<dbReference type="CDD" id="cd02017">
    <property type="entry name" value="TPP_E1_EcPDC_like"/>
    <property type="match status" value="1"/>
</dbReference>
<dbReference type="Pfam" id="PF22613">
    <property type="entry name" value="Transketolase_C_1"/>
    <property type="match status" value="1"/>
</dbReference>
<comment type="catalytic activity">
    <reaction evidence="8 9">
        <text>N(6)-[(R)-lipoyl]-L-lysyl-[protein] + pyruvate + H(+) = N(6)-[(R)-S(8)-acetyldihydrolipoyl]-L-lysyl-[protein] + CO2</text>
        <dbReference type="Rhea" id="RHEA:19189"/>
        <dbReference type="Rhea" id="RHEA-COMP:10474"/>
        <dbReference type="Rhea" id="RHEA-COMP:10478"/>
        <dbReference type="ChEBI" id="CHEBI:15361"/>
        <dbReference type="ChEBI" id="CHEBI:15378"/>
        <dbReference type="ChEBI" id="CHEBI:16526"/>
        <dbReference type="ChEBI" id="CHEBI:83099"/>
        <dbReference type="ChEBI" id="CHEBI:83111"/>
        <dbReference type="EC" id="1.2.4.1"/>
    </reaction>
</comment>
<evidence type="ECO:0000256" key="6">
    <source>
        <dbReference type="ARBA" id="ARBA00023052"/>
    </source>
</evidence>
<comment type="caution">
    <text evidence="13">The sequence shown here is derived from an EMBL/GenBank/DDBJ whole genome shotgun (WGS) entry which is preliminary data.</text>
</comment>
<evidence type="ECO:0000313" key="13">
    <source>
        <dbReference type="EMBL" id="MEQ6888620.1"/>
    </source>
</evidence>
<comment type="function">
    <text evidence="2 9">Component of the pyruvate dehydrogenase (PDH) complex, that catalyzes the overall conversion of pyruvate to acetyl-CoA and CO(2).</text>
</comment>
<dbReference type="EC" id="1.2.4.1" evidence="3 9"/>
<dbReference type="Gene3D" id="3.40.50.920">
    <property type="match status" value="1"/>
</dbReference>
<evidence type="ECO:0000256" key="2">
    <source>
        <dbReference type="ARBA" id="ARBA00003157"/>
    </source>
</evidence>
<dbReference type="Pfam" id="PF17831">
    <property type="entry name" value="PDH_E1_M"/>
    <property type="match status" value="1"/>
</dbReference>
<comment type="cofactor">
    <cofactor evidence="1 9">
        <name>thiamine diphosphate</name>
        <dbReference type="ChEBI" id="CHEBI:58937"/>
    </cofactor>
</comment>
<evidence type="ECO:0000256" key="1">
    <source>
        <dbReference type="ARBA" id="ARBA00001964"/>
    </source>
</evidence>
<dbReference type="EMBL" id="JBEGCI010000006">
    <property type="protein sequence ID" value="MEQ6888620.1"/>
    <property type="molecule type" value="Genomic_DNA"/>
</dbReference>
<dbReference type="NCBIfam" id="TIGR00759">
    <property type="entry name" value="aceE"/>
    <property type="match status" value="1"/>
</dbReference>
<evidence type="ECO:0000256" key="5">
    <source>
        <dbReference type="ARBA" id="ARBA00023002"/>
    </source>
</evidence>
<evidence type="ECO:0000256" key="9">
    <source>
        <dbReference type="PIRNR" id="PIRNR000156"/>
    </source>
</evidence>
<dbReference type="InterPro" id="IPR051157">
    <property type="entry name" value="PDH/Transketolase"/>
</dbReference>
<evidence type="ECO:0000256" key="7">
    <source>
        <dbReference type="ARBA" id="ARBA00023317"/>
    </source>
</evidence>
<feature type="domain" description="Transketolase-like C-terminal" evidence="12">
    <location>
        <begin position="715"/>
        <end position="848"/>
    </location>
</feature>
<dbReference type="Gene3D" id="3.40.50.970">
    <property type="match status" value="2"/>
</dbReference>
<gene>
    <name evidence="13" type="primary">aceE</name>
    <name evidence="13" type="ORF">ABE957_08025</name>
</gene>
<dbReference type="GO" id="GO:0004739">
    <property type="term" value="F:pyruvate dehydrogenase (acetyl-transferring) activity"/>
    <property type="evidence" value="ECO:0007669"/>
    <property type="project" value="UniProtKB-EC"/>
</dbReference>
<dbReference type="InterPro" id="IPR029061">
    <property type="entry name" value="THDP-binding"/>
</dbReference>
<sequence>MSLETREDLDPVETTEWLDSLESVLDREGEDRARYLMTRLADRVRRDGMQVPFSVTTPHRNTIPVHREAPMPGDLFMERRIRSLIRYNAIAQVIRNNRANPGLGGHIASFMSAATLYDVGFNHFFRAPNGDFEGDLVYIQGHVAPGVYARAYLEGRLTEDQMDKYRQEVDGDGLSSYPHPWLMPDFWQFPTVSMGLGPIQAIYQAHVMKYLDSRELKNMHDRKIWCFMGDGECDEPESLGAIHLASREKLDNLIFVINCNLQRLDGPVRGNSRIMDELEGVFRGAGWNVQKVVWGRLWDPLFEKDTKGILQKRMDEAVDGDYQNYKANGGAYTKEHFFGKYPETAEMVKDMSDEDIWKLNRGGHDPFKVYAAYHEATQNPNGRPTVILAHTVKGYGMGGGDGEAANEAHQVKTMEYEALRRFRDRFGIPLTDEQLKEVPYYKPEDDSPELKYMHLQRERLGGYLPSRRNDFESLPIPALEDKTFASQTGGSKGREVSTTMAFVRILNGLVKDKKIGERVVPIIPDEARTFGMEGMFRQLGIYTSEGQKYEPVDKGQIMFYREDQKGQILEEGITEAGAMSAWIAAATSYSNNATTLLPFYVYYSMFGFQRIGDLAWAAGDMQARGFLVGGTAGRTTLNGEGLQHQDGHSHLQASMIPNCRSYDPTYAHEVAVIVQDGLKRMFTDKENCFYYLTVMNENYEQPVMEEVPAADIIKGMYLLRETKGKKGRVQLMGCGTILREVEAAAEMLAEEWGVGADIWSVTSFNELRREALEIDRQAFINPEAEAGKPHVTACLEGREGPAIVSTDYMKLFADQVRAWVPTDYHVLGTDGYGRSDTREKLRHFFEVDRRFVTVAALKALADRGELDRKVVGEALKKYGIDPAKPNPLAV</sequence>
<keyword evidence="7 9" id="KW-0670">Pyruvate</keyword>
<organism evidence="13 14">
    <name type="scientific">Halomonas pelophila</name>
    <dbReference type="NCBI Taxonomy" id="3151122"/>
    <lineage>
        <taxon>Bacteria</taxon>
        <taxon>Pseudomonadati</taxon>
        <taxon>Pseudomonadota</taxon>
        <taxon>Gammaproteobacteria</taxon>
        <taxon>Oceanospirillales</taxon>
        <taxon>Halomonadaceae</taxon>
        <taxon>Halomonas</taxon>
    </lineage>
</organism>
<dbReference type="PANTHER" id="PTHR43825">
    <property type="entry name" value="PYRUVATE DEHYDROGENASE E1 COMPONENT"/>
    <property type="match status" value="1"/>
</dbReference>
<protein>
    <recommendedName>
        <fullName evidence="4 9">Pyruvate dehydrogenase E1 component</fullName>
        <ecNumber evidence="3 9">1.2.4.1</ecNumber>
    </recommendedName>
</protein>